<evidence type="ECO:0000259" key="2">
    <source>
        <dbReference type="Pfam" id="PF23636"/>
    </source>
</evidence>
<dbReference type="Proteomes" id="UP001223072">
    <property type="component" value="Unassembled WGS sequence"/>
</dbReference>
<feature type="transmembrane region" description="Helical" evidence="1">
    <location>
        <begin position="20"/>
        <end position="44"/>
    </location>
</feature>
<evidence type="ECO:0000256" key="1">
    <source>
        <dbReference type="SAM" id="Phobius"/>
    </source>
</evidence>
<name>A0ABU0RHS6_9ACTN</name>
<keyword evidence="4" id="KW-1185">Reference proteome</keyword>
<dbReference type="EMBL" id="JAUSZS010000002">
    <property type="protein sequence ID" value="MDQ0931505.1"/>
    <property type="molecule type" value="Genomic_DNA"/>
</dbReference>
<feature type="transmembrane region" description="Helical" evidence="1">
    <location>
        <begin position="88"/>
        <end position="107"/>
    </location>
</feature>
<comment type="caution">
    <text evidence="3">The sequence shown here is derived from an EMBL/GenBank/DDBJ whole genome shotgun (WGS) entry which is preliminary data.</text>
</comment>
<gene>
    <name evidence="3" type="ORF">QFZ49_001412</name>
</gene>
<dbReference type="Pfam" id="PF23636">
    <property type="entry name" value="DUF7144"/>
    <property type="match status" value="1"/>
</dbReference>
<keyword evidence="1" id="KW-0472">Membrane</keyword>
<evidence type="ECO:0000313" key="4">
    <source>
        <dbReference type="Proteomes" id="UP001223072"/>
    </source>
</evidence>
<accession>A0ABU0RHS6</accession>
<reference evidence="3 4" key="1">
    <citation type="submission" date="2023-07" db="EMBL/GenBank/DDBJ databases">
        <title>Comparative genomics of wheat-associated soil bacteria to identify genetic determinants of phenazine resistance.</title>
        <authorList>
            <person name="Mouncey N."/>
        </authorList>
    </citation>
    <scope>NUCLEOTIDE SEQUENCE [LARGE SCALE GENOMIC DNA]</scope>
    <source>
        <strain evidence="3 4">W2I16</strain>
    </source>
</reference>
<proteinExistence type="predicted"/>
<keyword evidence="1" id="KW-0812">Transmembrane</keyword>
<evidence type="ECO:0000313" key="3">
    <source>
        <dbReference type="EMBL" id="MDQ0931505.1"/>
    </source>
</evidence>
<feature type="transmembrane region" description="Helical" evidence="1">
    <location>
        <begin position="113"/>
        <end position="132"/>
    </location>
</feature>
<feature type="domain" description="DUF7144" evidence="2">
    <location>
        <begin position="21"/>
        <end position="132"/>
    </location>
</feature>
<sequence>MTATHTRPEYSAKQEWASGLTAFAAVMLSLVGLLDIFRGIMAIAEDDIFVTTRNYAFAFDLTSWGWIHLALGVVAVIVSFGLLRTAMWARVVGVGIAGLVIVANFLSLPYYPVWSVVMIALSSLIIWALCVVPHDNLYDLSGERTESTPHHV</sequence>
<dbReference type="InterPro" id="IPR055568">
    <property type="entry name" value="DUF7144"/>
</dbReference>
<feature type="transmembrane region" description="Helical" evidence="1">
    <location>
        <begin position="64"/>
        <end position="83"/>
    </location>
</feature>
<dbReference type="RefSeq" id="WP_307625565.1">
    <property type="nucleotide sequence ID" value="NZ_JAUSZS010000002.1"/>
</dbReference>
<keyword evidence="1" id="KW-1133">Transmembrane helix</keyword>
<protein>
    <recommendedName>
        <fullName evidence="2">DUF7144 domain-containing protein</fullName>
    </recommendedName>
</protein>
<organism evidence="3 4">
    <name type="scientific">Streptomyces turgidiscabies</name>
    <dbReference type="NCBI Taxonomy" id="85558"/>
    <lineage>
        <taxon>Bacteria</taxon>
        <taxon>Bacillati</taxon>
        <taxon>Actinomycetota</taxon>
        <taxon>Actinomycetes</taxon>
        <taxon>Kitasatosporales</taxon>
        <taxon>Streptomycetaceae</taxon>
        <taxon>Streptomyces</taxon>
    </lineage>
</organism>